<dbReference type="InterPro" id="IPR052340">
    <property type="entry name" value="RNase_Y/CdgJ"/>
</dbReference>
<organism evidence="3 4">
    <name type="scientific">Paenisporosarcina cavernae</name>
    <dbReference type="NCBI Taxonomy" id="2320858"/>
    <lineage>
        <taxon>Bacteria</taxon>
        <taxon>Bacillati</taxon>
        <taxon>Bacillota</taxon>
        <taxon>Bacilli</taxon>
        <taxon>Bacillales</taxon>
        <taxon>Caryophanaceae</taxon>
        <taxon>Paenisporosarcina</taxon>
    </lineage>
</organism>
<dbReference type="PANTHER" id="PTHR33525:SF4">
    <property type="entry name" value="CYCLIC DI-GMP PHOSPHODIESTERASE CDGJ"/>
    <property type="match status" value="1"/>
</dbReference>
<dbReference type="RefSeq" id="WP_119883865.1">
    <property type="nucleotide sequence ID" value="NZ_CP032418.1"/>
</dbReference>
<feature type="domain" description="HDOD" evidence="2">
    <location>
        <begin position="203"/>
        <end position="401"/>
    </location>
</feature>
<dbReference type="InterPro" id="IPR035919">
    <property type="entry name" value="EAL_sf"/>
</dbReference>
<name>A0A385YWU0_9BACL</name>
<dbReference type="InterPro" id="IPR001633">
    <property type="entry name" value="EAL_dom"/>
</dbReference>
<dbReference type="Proteomes" id="UP000265725">
    <property type="component" value="Chromosome"/>
</dbReference>
<gene>
    <name evidence="3" type="ORF">D3873_09790</name>
</gene>
<evidence type="ECO:0000259" key="1">
    <source>
        <dbReference type="PROSITE" id="PS50883"/>
    </source>
</evidence>
<dbReference type="SUPFAM" id="SSF109604">
    <property type="entry name" value="HD-domain/PDEase-like"/>
    <property type="match status" value="1"/>
</dbReference>
<dbReference type="Pfam" id="PF08668">
    <property type="entry name" value="HDOD"/>
    <property type="match status" value="1"/>
</dbReference>
<dbReference type="OrthoDB" id="9804751at2"/>
<dbReference type="AlphaFoldDB" id="A0A385YWU0"/>
<dbReference type="EMBL" id="CP032418">
    <property type="protein sequence ID" value="AYC30148.1"/>
    <property type="molecule type" value="Genomic_DNA"/>
</dbReference>
<feature type="domain" description="EAL" evidence="1">
    <location>
        <begin position="1"/>
        <end position="209"/>
    </location>
</feature>
<dbReference type="InterPro" id="IPR014408">
    <property type="entry name" value="dGMP_Pdiesterase_EAL/HD-GYP"/>
</dbReference>
<dbReference type="InterPro" id="IPR013976">
    <property type="entry name" value="HDOD"/>
</dbReference>
<dbReference type="PANTHER" id="PTHR33525">
    <property type="match status" value="1"/>
</dbReference>
<evidence type="ECO:0000313" key="3">
    <source>
        <dbReference type="EMBL" id="AYC30148.1"/>
    </source>
</evidence>
<dbReference type="SMART" id="SM00052">
    <property type="entry name" value="EAL"/>
    <property type="match status" value="1"/>
</dbReference>
<evidence type="ECO:0000313" key="4">
    <source>
        <dbReference type="Proteomes" id="UP000265725"/>
    </source>
</evidence>
<sequence length="407" mass="46872">MEVFVGRQPIFDIQEQIFGFELLYRNSDLNSFPIIDGDKATMEVLIHSFITIGVEELANGKPCFINFTENLLHDSILDMLDPRHVIIEILEDVNITADVLVKINELKFRGFSIALDDFVLLDPYLKEAGIFDVIDYIKVDFLKSSQDEREIIEHYIKKHYPHIQLLAEKVETRSEFNMAKKSGYAFFQGYFFSKPQIIQGKEIPSNVSQNFQILQKIAEQDADISSIASLIERDVSLSFKLLKLINTSGIKKKVRSIQQAILLLGLDELHKWIYVLTLRETAVESSDPQTNALLTSSLFRAKFLELIAKHGKKQNASEYFLLGMFSMIEALLHKPFDQILHKLSLSDMIEETLHGAKTEMSMHLDLAVAVDQLQWVKMRQLMSELDLSEEIIRKYYTKAMQWTNELA</sequence>
<dbReference type="PROSITE" id="PS50883">
    <property type="entry name" value="EAL"/>
    <property type="match status" value="1"/>
</dbReference>
<dbReference type="KEGG" id="paek:D3873_09790"/>
<dbReference type="SUPFAM" id="SSF141868">
    <property type="entry name" value="EAL domain-like"/>
    <property type="match status" value="1"/>
</dbReference>
<keyword evidence="4" id="KW-1185">Reference proteome</keyword>
<dbReference type="PROSITE" id="PS51833">
    <property type="entry name" value="HDOD"/>
    <property type="match status" value="1"/>
</dbReference>
<proteinExistence type="predicted"/>
<dbReference type="Pfam" id="PF00563">
    <property type="entry name" value="EAL"/>
    <property type="match status" value="1"/>
</dbReference>
<dbReference type="PIRSF" id="PIRSF003180">
    <property type="entry name" value="DiGMPpdiest_YuxH"/>
    <property type="match status" value="1"/>
</dbReference>
<dbReference type="Gene3D" id="1.10.3210.10">
    <property type="entry name" value="Hypothetical protein af1432"/>
    <property type="match status" value="1"/>
</dbReference>
<dbReference type="Gene3D" id="3.20.20.450">
    <property type="entry name" value="EAL domain"/>
    <property type="match status" value="1"/>
</dbReference>
<evidence type="ECO:0000259" key="2">
    <source>
        <dbReference type="PROSITE" id="PS51833"/>
    </source>
</evidence>
<accession>A0A385YWU0</accession>
<reference evidence="4" key="1">
    <citation type="submission" date="2018-09" db="EMBL/GenBank/DDBJ databases">
        <authorList>
            <person name="Zhu H."/>
        </authorList>
    </citation>
    <scope>NUCLEOTIDE SEQUENCE [LARGE SCALE GENOMIC DNA]</scope>
    <source>
        <strain evidence="4">K2R23-3</strain>
    </source>
</reference>
<protein>
    <submittedName>
        <fullName evidence="3">HDOD domain-containing protein</fullName>
    </submittedName>
</protein>